<evidence type="ECO:0000313" key="2">
    <source>
        <dbReference type="EMBL" id="GAA1770722.1"/>
    </source>
</evidence>
<dbReference type="EMBL" id="BAAANH010000009">
    <property type="protein sequence ID" value="GAA1770722.1"/>
    <property type="molecule type" value="Genomic_DNA"/>
</dbReference>
<feature type="compositionally biased region" description="Basic and acidic residues" evidence="1">
    <location>
        <begin position="78"/>
        <end position="88"/>
    </location>
</feature>
<organism evidence="2 3">
    <name type="scientific">Agromyces humatus</name>
    <dbReference type="NCBI Taxonomy" id="279573"/>
    <lineage>
        <taxon>Bacteria</taxon>
        <taxon>Bacillati</taxon>
        <taxon>Actinomycetota</taxon>
        <taxon>Actinomycetes</taxon>
        <taxon>Micrococcales</taxon>
        <taxon>Microbacteriaceae</taxon>
        <taxon>Agromyces</taxon>
    </lineage>
</organism>
<dbReference type="Proteomes" id="UP001500506">
    <property type="component" value="Unassembled WGS sequence"/>
</dbReference>
<feature type="compositionally biased region" description="Polar residues" evidence="1">
    <location>
        <begin position="90"/>
        <end position="101"/>
    </location>
</feature>
<evidence type="ECO:0000313" key="3">
    <source>
        <dbReference type="Proteomes" id="UP001500506"/>
    </source>
</evidence>
<sequence length="101" mass="10815">MTREEEDGVARRGAEDVSCDVQAISLGHVEVEYRDIGTMTFECGHGFCSGAGFSDYADVSFKRKEGRKSGADETLIVGEEHGDGHDSPLSKLTESVNVSSA</sequence>
<keyword evidence="3" id="KW-1185">Reference proteome</keyword>
<comment type="caution">
    <text evidence="2">The sequence shown here is derived from an EMBL/GenBank/DDBJ whole genome shotgun (WGS) entry which is preliminary data.</text>
</comment>
<accession>A0ABP4X8P1</accession>
<reference evidence="3" key="1">
    <citation type="journal article" date="2019" name="Int. J. Syst. Evol. Microbiol.">
        <title>The Global Catalogue of Microorganisms (GCM) 10K type strain sequencing project: providing services to taxonomists for standard genome sequencing and annotation.</title>
        <authorList>
            <consortium name="The Broad Institute Genomics Platform"/>
            <consortium name="The Broad Institute Genome Sequencing Center for Infectious Disease"/>
            <person name="Wu L."/>
            <person name="Ma J."/>
        </authorList>
    </citation>
    <scope>NUCLEOTIDE SEQUENCE [LARGE SCALE GENOMIC DNA]</scope>
    <source>
        <strain evidence="3">JCM 14319</strain>
    </source>
</reference>
<gene>
    <name evidence="2" type="ORF">GCM10009747_34920</name>
</gene>
<feature type="region of interest" description="Disordered" evidence="1">
    <location>
        <begin position="67"/>
        <end position="101"/>
    </location>
</feature>
<evidence type="ECO:0000256" key="1">
    <source>
        <dbReference type="SAM" id="MobiDB-lite"/>
    </source>
</evidence>
<protein>
    <submittedName>
        <fullName evidence="2">Uncharacterized protein</fullName>
    </submittedName>
</protein>
<name>A0ABP4X8P1_9MICO</name>
<proteinExistence type="predicted"/>